<reference evidence="1" key="1">
    <citation type="journal article" date="2022" name="Res Sq">
        <title>Evolution of multicellular longitudinally dividing oral cavity symbionts (Neisseriaceae).</title>
        <authorList>
            <person name="Nyongesa S."/>
            <person name="Weber P."/>
            <person name="Bernet E."/>
            <person name="Pullido F."/>
            <person name="Nieckarz M."/>
            <person name="Delaby M."/>
            <person name="Nieves C."/>
            <person name="Viehboeck T."/>
            <person name="Krause N."/>
            <person name="Rivera-Millot A."/>
            <person name="Nakamura A."/>
            <person name="Vischer N."/>
            <person name="VanNieuwenhze M."/>
            <person name="Brun Y."/>
            <person name="Cava F."/>
            <person name="Bulgheresi S."/>
            <person name="Veyrier F."/>
        </authorList>
    </citation>
    <scope>NUCLEOTIDE SEQUENCE</scope>
    <source>
        <strain evidence="1">17694</strain>
    </source>
</reference>
<dbReference type="EMBL" id="CP091521">
    <property type="protein sequence ID" value="UOP05511.1"/>
    <property type="molecule type" value="Genomic_DNA"/>
</dbReference>
<dbReference type="AlphaFoldDB" id="A0A8T9MWH6"/>
<accession>A0A8T9MWH6</accession>
<reference evidence="1" key="2">
    <citation type="submission" date="2024-09" db="EMBL/GenBank/DDBJ databases">
        <authorList>
            <person name="Veyrier F.J."/>
        </authorList>
    </citation>
    <scope>NUCLEOTIDE SEQUENCE</scope>
    <source>
        <strain evidence="1">17694</strain>
    </source>
</reference>
<organism evidence="1 2">
    <name type="scientific">Conchiformibius kuhniae</name>
    <dbReference type="NCBI Taxonomy" id="211502"/>
    <lineage>
        <taxon>Bacteria</taxon>
        <taxon>Pseudomonadati</taxon>
        <taxon>Pseudomonadota</taxon>
        <taxon>Betaproteobacteria</taxon>
        <taxon>Neisseriales</taxon>
        <taxon>Neisseriaceae</taxon>
        <taxon>Conchiformibius</taxon>
    </lineage>
</organism>
<proteinExistence type="predicted"/>
<dbReference type="Proteomes" id="UP000831534">
    <property type="component" value="Chromosome"/>
</dbReference>
<dbReference type="KEGG" id="ckh:LVJ77_05130"/>
<dbReference type="RefSeq" id="WP_156900943.1">
    <property type="nucleotide sequence ID" value="NZ_CP091521.1"/>
</dbReference>
<evidence type="ECO:0000313" key="1">
    <source>
        <dbReference type="EMBL" id="UOP05511.1"/>
    </source>
</evidence>
<sequence>MKLPFRFETLPLMADNVFSCMALRHHLNFSAENQKNALMPAQMGMTVQWRFGSNDDAPHALH</sequence>
<keyword evidence="2" id="KW-1185">Reference proteome</keyword>
<gene>
    <name evidence="1" type="ORF">LVJ77_05130</name>
</gene>
<protein>
    <submittedName>
        <fullName evidence="1">Uncharacterized protein</fullName>
    </submittedName>
</protein>
<evidence type="ECO:0000313" key="2">
    <source>
        <dbReference type="Proteomes" id="UP000831534"/>
    </source>
</evidence>
<name>A0A8T9MWH6_9NEIS</name>